<keyword evidence="1" id="KW-1133">Transmembrane helix</keyword>
<evidence type="ECO:0000313" key="3">
    <source>
        <dbReference type="Proteomes" id="UP000522365"/>
    </source>
</evidence>
<dbReference type="AlphaFoldDB" id="A0A7J9NZ52"/>
<keyword evidence="1" id="KW-0812">Transmembrane</keyword>
<sequence>MKQFTKGFYTVLILCANLAVFGYITGFLSVNFGALTNLIGL</sequence>
<name>A0A7J9NZ52_METMI</name>
<protein>
    <submittedName>
        <fullName evidence="2">Uncharacterized protein</fullName>
    </submittedName>
</protein>
<dbReference type="RefSeq" id="WP_258559228.1">
    <property type="nucleotide sequence ID" value="NZ_JACDUK010000002.1"/>
</dbReference>
<gene>
    <name evidence="2" type="ORF">HNP89_000929</name>
</gene>
<evidence type="ECO:0000313" key="2">
    <source>
        <dbReference type="EMBL" id="MBA2852972.1"/>
    </source>
</evidence>
<comment type="caution">
    <text evidence="2">The sequence shown here is derived from an EMBL/GenBank/DDBJ whole genome shotgun (WGS) entry which is preliminary data.</text>
</comment>
<keyword evidence="1" id="KW-0472">Membrane</keyword>
<organism evidence="2 3">
    <name type="scientific">Methanococcus maripaludis</name>
    <name type="common">Methanococcus deltae</name>
    <dbReference type="NCBI Taxonomy" id="39152"/>
    <lineage>
        <taxon>Archaea</taxon>
        <taxon>Methanobacteriati</taxon>
        <taxon>Methanobacteriota</taxon>
        <taxon>Methanomada group</taxon>
        <taxon>Methanococci</taxon>
        <taxon>Methanococcales</taxon>
        <taxon>Methanococcaceae</taxon>
        <taxon>Methanococcus</taxon>
    </lineage>
</organism>
<proteinExistence type="predicted"/>
<reference evidence="2 3" key="1">
    <citation type="submission" date="2020-07" db="EMBL/GenBank/DDBJ databases">
        <title>Genomic Encyclopedia of Type Strains, Phase IV (KMG-V): Genome sequencing to study the core and pangenomes of soil and plant-associated prokaryotes.</title>
        <authorList>
            <person name="Whitman W."/>
        </authorList>
    </citation>
    <scope>NUCLEOTIDE SEQUENCE [LARGE SCALE GENOMIC DNA]</scope>
    <source>
        <strain evidence="2 3">S1</strain>
    </source>
</reference>
<evidence type="ECO:0000256" key="1">
    <source>
        <dbReference type="SAM" id="Phobius"/>
    </source>
</evidence>
<dbReference type="EMBL" id="JACDUK010000002">
    <property type="protein sequence ID" value="MBA2852972.1"/>
    <property type="molecule type" value="Genomic_DNA"/>
</dbReference>
<dbReference type="Proteomes" id="UP000522365">
    <property type="component" value="Unassembled WGS sequence"/>
</dbReference>
<accession>A0A7J9NZ52</accession>
<feature type="transmembrane region" description="Helical" evidence="1">
    <location>
        <begin position="7"/>
        <end position="28"/>
    </location>
</feature>